<dbReference type="Gene3D" id="1.20.1250.20">
    <property type="entry name" value="MFS general substrate transporter like domains"/>
    <property type="match status" value="2"/>
</dbReference>
<reference evidence="12 13" key="1">
    <citation type="submission" date="2016-08" db="EMBL/GenBank/DDBJ databases">
        <title>Genome sequence of Clavibacter michiganensis spp. strain CASJ009.</title>
        <authorList>
            <person name="Thapa S.P."/>
            <person name="Coaker G."/>
        </authorList>
    </citation>
    <scope>NUCLEOTIDE SEQUENCE [LARGE SCALE GENOMIC DNA]</scope>
    <source>
        <strain evidence="12">CASJ009</strain>
    </source>
</reference>
<dbReference type="CDD" id="cd17359">
    <property type="entry name" value="MFS_XylE_like"/>
    <property type="match status" value="1"/>
</dbReference>
<dbReference type="PROSITE" id="PS50850">
    <property type="entry name" value="MFS"/>
    <property type="match status" value="1"/>
</dbReference>
<sequence>MAEWTVVDETTTPRDDKKLQRRAIGLAVSAAVGGFLFGFDSSVINGAVSAIQGRFELSETLIGFAVASALLGCAVGAYLAGRIADRFGRRWTMIVGAAFFFVSAFGSGFAFSVWDLTIWRVVGGLGIGIASVVAPAYIAEISPKLLRGRLASLQQLAITLGIFTALLSDAVFAEAAGGASEGFWFGLEAWRWMLLVCAVPAIVYGVLAFRLPESPRYLVEKGRKDEAQEILASVWKQEDIDRASRDLARQIEEDRVAKRTGTLRGNRFGLQGIVWIGIILSVFQQFVGINVIFYYSTTLWQAVGFDESQSLLTSVITAVTNVAVTFIAIALVDRIGRRPILLSGSLAMAVSLAVMAICFSQSSTEGGEVSLPQPFGVIAIIAANVFVIGFGASWGPLVWVLLGEIFPNRIRAKALGVAAMAQWIANFAITVSFPALSAFSLPFTYGMYAAFAALSFVFVLTRIPETNGMSLEEAETLFVDKPRKRKDAARA</sequence>
<evidence type="ECO:0000256" key="10">
    <source>
        <dbReference type="SAM" id="Phobius"/>
    </source>
</evidence>
<dbReference type="InterPro" id="IPR005829">
    <property type="entry name" value="Sugar_transporter_CS"/>
</dbReference>
<comment type="subcellular location">
    <subcellularLocation>
        <location evidence="1">Cell membrane</location>
        <topology evidence="1">Multi-pass membrane protein</topology>
    </subcellularLocation>
</comment>
<keyword evidence="8 10" id="KW-0472">Membrane</keyword>
<dbReference type="InterPro" id="IPR050814">
    <property type="entry name" value="Myo-inositol_Transporter"/>
</dbReference>
<feature type="transmembrane region" description="Helical" evidence="10">
    <location>
        <begin position="192"/>
        <end position="211"/>
    </location>
</feature>
<dbReference type="GO" id="GO:0022857">
    <property type="term" value="F:transmembrane transporter activity"/>
    <property type="evidence" value="ECO:0007669"/>
    <property type="project" value="InterPro"/>
</dbReference>
<gene>
    <name evidence="12" type="primary">xylE</name>
    <name evidence="12" type="ORF">CMsap09_07205</name>
</gene>
<dbReference type="SUPFAM" id="SSF103473">
    <property type="entry name" value="MFS general substrate transporter"/>
    <property type="match status" value="1"/>
</dbReference>
<dbReference type="Pfam" id="PF00083">
    <property type="entry name" value="Sugar_tr"/>
    <property type="match status" value="1"/>
</dbReference>
<keyword evidence="6 10" id="KW-0812">Transmembrane</keyword>
<dbReference type="PROSITE" id="PS00216">
    <property type="entry name" value="SUGAR_TRANSPORT_1"/>
    <property type="match status" value="2"/>
</dbReference>
<evidence type="ECO:0000259" key="11">
    <source>
        <dbReference type="PROSITE" id="PS50850"/>
    </source>
</evidence>
<dbReference type="AlphaFoldDB" id="A0A251XU99"/>
<dbReference type="InterPro" id="IPR036259">
    <property type="entry name" value="MFS_trans_sf"/>
</dbReference>
<evidence type="ECO:0000313" key="12">
    <source>
        <dbReference type="EMBL" id="OUE08718.1"/>
    </source>
</evidence>
<feature type="transmembrane region" description="Helical" evidence="10">
    <location>
        <begin position="442"/>
        <end position="461"/>
    </location>
</feature>
<dbReference type="InterPro" id="IPR003663">
    <property type="entry name" value="Sugar/inositol_transpt"/>
</dbReference>
<feature type="transmembrane region" description="Helical" evidence="10">
    <location>
        <begin position="273"/>
        <end position="295"/>
    </location>
</feature>
<organism evidence="12 13">
    <name type="scientific">Clavibacter michiganensis</name>
    <dbReference type="NCBI Taxonomy" id="28447"/>
    <lineage>
        <taxon>Bacteria</taxon>
        <taxon>Bacillati</taxon>
        <taxon>Actinomycetota</taxon>
        <taxon>Actinomycetes</taxon>
        <taxon>Micrococcales</taxon>
        <taxon>Microbacteriaceae</taxon>
        <taxon>Clavibacter</taxon>
    </lineage>
</organism>
<feature type="transmembrane region" description="Helical" evidence="10">
    <location>
        <begin position="91"/>
        <end position="111"/>
    </location>
</feature>
<evidence type="ECO:0000256" key="1">
    <source>
        <dbReference type="ARBA" id="ARBA00004651"/>
    </source>
</evidence>
<evidence type="ECO:0000256" key="4">
    <source>
        <dbReference type="ARBA" id="ARBA00022475"/>
    </source>
</evidence>
<evidence type="ECO:0000313" key="13">
    <source>
        <dbReference type="Proteomes" id="UP000195106"/>
    </source>
</evidence>
<keyword evidence="5" id="KW-0762">Sugar transport</keyword>
<dbReference type="InterPro" id="IPR020846">
    <property type="entry name" value="MFS_dom"/>
</dbReference>
<accession>A0A251XU99</accession>
<evidence type="ECO:0000256" key="2">
    <source>
        <dbReference type="ARBA" id="ARBA00010992"/>
    </source>
</evidence>
<dbReference type="GO" id="GO:0005886">
    <property type="term" value="C:plasma membrane"/>
    <property type="evidence" value="ECO:0007669"/>
    <property type="project" value="UniProtKB-SubCell"/>
</dbReference>
<feature type="transmembrane region" description="Helical" evidence="10">
    <location>
        <begin position="23"/>
        <end position="48"/>
    </location>
</feature>
<dbReference type="FunFam" id="1.20.1250.20:FF:000122">
    <property type="entry name" value="D-xylose transporter XylE"/>
    <property type="match status" value="1"/>
</dbReference>
<feature type="domain" description="Major facilitator superfamily (MFS) profile" evidence="11">
    <location>
        <begin position="26"/>
        <end position="467"/>
    </location>
</feature>
<evidence type="ECO:0000256" key="9">
    <source>
        <dbReference type="RuleBase" id="RU003346"/>
    </source>
</evidence>
<feature type="transmembrane region" description="Helical" evidence="10">
    <location>
        <begin position="150"/>
        <end position="172"/>
    </location>
</feature>
<keyword evidence="4" id="KW-1003">Cell membrane</keyword>
<keyword evidence="3 9" id="KW-0813">Transport</keyword>
<feature type="transmembrane region" description="Helical" evidence="10">
    <location>
        <begin position="375"/>
        <end position="402"/>
    </location>
</feature>
<evidence type="ECO:0000256" key="8">
    <source>
        <dbReference type="ARBA" id="ARBA00023136"/>
    </source>
</evidence>
<protein>
    <submittedName>
        <fullName evidence="12">D-xylose-proton symporter</fullName>
    </submittedName>
</protein>
<proteinExistence type="inferred from homology"/>
<comment type="caution">
    <text evidence="12">The sequence shown here is derived from an EMBL/GenBank/DDBJ whole genome shotgun (WGS) entry which is preliminary data.</text>
</comment>
<dbReference type="EMBL" id="MDHJ01000001">
    <property type="protein sequence ID" value="OUE08718.1"/>
    <property type="molecule type" value="Genomic_DNA"/>
</dbReference>
<feature type="transmembrane region" description="Helical" evidence="10">
    <location>
        <begin position="340"/>
        <end position="363"/>
    </location>
</feature>
<dbReference type="PROSITE" id="PS00217">
    <property type="entry name" value="SUGAR_TRANSPORT_2"/>
    <property type="match status" value="1"/>
</dbReference>
<feature type="transmembrane region" description="Helical" evidence="10">
    <location>
        <begin position="315"/>
        <end position="333"/>
    </location>
</feature>
<dbReference type="NCBIfam" id="TIGR00879">
    <property type="entry name" value="SP"/>
    <property type="match status" value="1"/>
</dbReference>
<dbReference type="InterPro" id="IPR005828">
    <property type="entry name" value="MFS_sugar_transport-like"/>
</dbReference>
<feature type="transmembrane region" description="Helical" evidence="10">
    <location>
        <begin position="414"/>
        <end position="436"/>
    </location>
</feature>
<evidence type="ECO:0000256" key="3">
    <source>
        <dbReference type="ARBA" id="ARBA00022448"/>
    </source>
</evidence>
<dbReference type="InterPro" id="IPR047984">
    <property type="entry name" value="XylE-like"/>
</dbReference>
<dbReference type="PANTHER" id="PTHR48020:SF12">
    <property type="entry name" value="PROTON MYO-INOSITOL COTRANSPORTER"/>
    <property type="match status" value="1"/>
</dbReference>
<dbReference type="Proteomes" id="UP000195106">
    <property type="component" value="Unassembled WGS sequence"/>
</dbReference>
<feature type="transmembrane region" description="Helical" evidence="10">
    <location>
        <begin position="117"/>
        <end position="138"/>
    </location>
</feature>
<evidence type="ECO:0000256" key="6">
    <source>
        <dbReference type="ARBA" id="ARBA00022692"/>
    </source>
</evidence>
<name>A0A251XU99_9MICO</name>
<evidence type="ECO:0000256" key="5">
    <source>
        <dbReference type="ARBA" id="ARBA00022597"/>
    </source>
</evidence>
<feature type="transmembrane region" description="Helical" evidence="10">
    <location>
        <begin position="60"/>
        <end position="79"/>
    </location>
</feature>
<evidence type="ECO:0000256" key="7">
    <source>
        <dbReference type="ARBA" id="ARBA00022989"/>
    </source>
</evidence>
<dbReference type="PRINTS" id="PR00171">
    <property type="entry name" value="SUGRTRNSPORT"/>
</dbReference>
<comment type="similarity">
    <text evidence="2 9">Belongs to the major facilitator superfamily. Sugar transporter (TC 2.A.1.1) family.</text>
</comment>
<keyword evidence="7 10" id="KW-1133">Transmembrane helix</keyword>
<dbReference type="PANTHER" id="PTHR48020">
    <property type="entry name" value="PROTON MYO-INOSITOL COTRANSPORTER"/>
    <property type="match status" value="1"/>
</dbReference>